<dbReference type="EMBL" id="JARGDH010000002">
    <property type="protein sequence ID" value="KAL0277311.1"/>
    <property type="molecule type" value="Genomic_DNA"/>
</dbReference>
<comment type="caution">
    <text evidence="2">The sequence shown here is derived from an EMBL/GenBank/DDBJ whole genome shotgun (WGS) entry which is preliminary data.</text>
</comment>
<organism evidence="2">
    <name type="scientific">Menopon gallinae</name>
    <name type="common">poultry shaft louse</name>
    <dbReference type="NCBI Taxonomy" id="328185"/>
    <lineage>
        <taxon>Eukaryota</taxon>
        <taxon>Metazoa</taxon>
        <taxon>Ecdysozoa</taxon>
        <taxon>Arthropoda</taxon>
        <taxon>Hexapoda</taxon>
        <taxon>Insecta</taxon>
        <taxon>Pterygota</taxon>
        <taxon>Neoptera</taxon>
        <taxon>Paraneoptera</taxon>
        <taxon>Psocodea</taxon>
        <taxon>Troctomorpha</taxon>
        <taxon>Phthiraptera</taxon>
        <taxon>Amblycera</taxon>
        <taxon>Menoponidae</taxon>
        <taxon>Menopon</taxon>
    </lineage>
</organism>
<evidence type="ECO:0008006" key="3">
    <source>
        <dbReference type="Google" id="ProtNLM"/>
    </source>
</evidence>
<proteinExistence type="predicted"/>
<dbReference type="AlphaFoldDB" id="A0AAW2I634"/>
<gene>
    <name evidence="2" type="ORF">PYX00_004647</name>
</gene>
<protein>
    <recommendedName>
        <fullName evidence="3">Nucleolar protein 4</fullName>
    </recommendedName>
</protein>
<sequence>MGEESDIGSEYKKVAIVENFFDIIFGVHVEIDGRNGKHAGQKRTYRTITETYAFLPREAVTKFLLNCSECQKRPNSPAVRKIPSLKQAKPSRSSWKLIESLFPNSLPENKMSKPIETDVSETTGSSNCEVSFVSEQNSPENLCNRDGGSKTANREPPAKIPRIENYVHTSTPVQAENVRPAAAEEVAAKMDSSTESEKSRDPVATGRFLDGSTGSDTSDSSFENIKSKRKFFRKPFEIGKFRKGIFERNRITETCNNENIFPICYPLPKYESRKRAPVEEYRGRILRVSPASLPDQRAYPGG</sequence>
<feature type="region of interest" description="Disordered" evidence="1">
    <location>
        <begin position="185"/>
        <end position="222"/>
    </location>
</feature>
<evidence type="ECO:0000256" key="1">
    <source>
        <dbReference type="SAM" id="MobiDB-lite"/>
    </source>
</evidence>
<evidence type="ECO:0000313" key="2">
    <source>
        <dbReference type="EMBL" id="KAL0277311.1"/>
    </source>
</evidence>
<accession>A0AAW2I634</accession>
<name>A0AAW2I634_9NEOP</name>
<feature type="region of interest" description="Disordered" evidence="1">
    <location>
        <begin position="136"/>
        <end position="159"/>
    </location>
</feature>
<reference evidence="2" key="1">
    <citation type="journal article" date="2024" name="Gigascience">
        <title>Chromosome-level genome of the poultry shaft louse Menopon gallinae provides insight into the host-switching and adaptive evolution of parasitic lice.</title>
        <authorList>
            <person name="Xu Y."/>
            <person name="Ma L."/>
            <person name="Liu S."/>
            <person name="Liang Y."/>
            <person name="Liu Q."/>
            <person name="He Z."/>
            <person name="Tian L."/>
            <person name="Duan Y."/>
            <person name="Cai W."/>
            <person name="Li H."/>
            <person name="Song F."/>
        </authorList>
    </citation>
    <scope>NUCLEOTIDE SEQUENCE</scope>
    <source>
        <strain evidence="2">Cailab_2023a</strain>
    </source>
</reference>
<feature type="compositionally biased region" description="Low complexity" evidence="1">
    <location>
        <begin position="210"/>
        <end position="221"/>
    </location>
</feature>